<feature type="region of interest" description="Disordered" evidence="1">
    <location>
        <begin position="596"/>
        <end position="615"/>
    </location>
</feature>
<gene>
    <name evidence="3" type="ORF">Fcan01_24805</name>
</gene>
<accession>A0A226D5X1</accession>
<protein>
    <submittedName>
        <fullName evidence="3">Uncharacterized protein</fullName>
    </submittedName>
</protein>
<evidence type="ECO:0000313" key="3">
    <source>
        <dbReference type="EMBL" id="OXA40490.1"/>
    </source>
</evidence>
<proteinExistence type="predicted"/>
<name>A0A226D5X1_FOLCA</name>
<feature type="region of interest" description="Disordered" evidence="1">
    <location>
        <begin position="47"/>
        <end position="69"/>
    </location>
</feature>
<comment type="caution">
    <text evidence="3">The sequence shown here is derived from an EMBL/GenBank/DDBJ whole genome shotgun (WGS) entry which is preliminary data.</text>
</comment>
<organism evidence="3 4">
    <name type="scientific">Folsomia candida</name>
    <name type="common">Springtail</name>
    <dbReference type="NCBI Taxonomy" id="158441"/>
    <lineage>
        <taxon>Eukaryota</taxon>
        <taxon>Metazoa</taxon>
        <taxon>Ecdysozoa</taxon>
        <taxon>Arthropoda</taxon>
        <taxon>Hexapoda</taxon>
        <taxon>Collembola</taxon>
        <taxon>Entomobryomorpha</taxon>
        <taxon>Isotomoidea</taxon>
        <taxon>Isotomidae</taxon>
        <taxon>Proisotominae</taxon>
        <taxon>Folsomia</taxon>
    </lineage>
</organism>
<feature type="chain" id="PRO_5012578737" evidence="2">
    <location>
        <begin position="32"/>
        <end position="615"/>
    </location>
</feature>
<dbReference type="OrthoDB" id="10640206at2759"/>
<keyword evidence="2" id="KW-0732">Signal</keyword>
<dbReference type="PROSITE" id="PS51257">
    <property type="entry name" value="PROKAR_LIPOPROTEIN"/>
    <property type="match status" value="1"/>
</dbReference>
<dbReference type="Proteomes" id="UP000198287">
    <property type="component" value="Unassembled WGS sequence"/>
</dbReference>
<sequence length="615" mass="67837">MGSIKSTSGCCSCSVVLVLFVACILVADVKTEEVVRSGSHYDGSLLSSRRGVGSTVSSSSGENSPSSGKMYLLRRKKTKKNGLVVPKSNSFSIPISAESYHAYNSRYDDATPDIEDIDVGTMLSRPSDNDNWVSSLQQAYILSKNKQAHQTPIMVDGTSSSSNTEFRSNIPLPSNPFMPKITEKHYSKGSTSHHHFQKNSNHYYSPNSRADNFLSSLSSITAYLPKLPIALPSWNRLKSSSSLSKPALQATTPPPTVVVASLTPAESKVHPIIASAPARRSQMESILSKLEKLDEIKAALPPKGSYTPYGERTIIMLKYPGLPERHRVAQNDISLGSFGRDMYALGGIRPISITMDDWQTPSRKPIKLKDPDVGVIIAQNYILQPDVSLNSHYKYQPQGGDDSSTSDFDMVSQLAKALAERNRIINSFSAGKHGSSGPLKEPPFVLVHLESYTKKKNTTTPYGFDEEREISYSNGTIIYPSLDDPTTLASTKFEFEGLNDVENVFNRPLQIGQRGGGMKPIVPLGLVEIQNYLRLMYTMHHDIHDGGHVKMGELKGLAATVERQPLEGSRPMADWEVERNMEKYKENWMHTSTLGLRSISDYPPPPPKLPIPYPT</sequence>
<evidence type="ECO:0000313" key="4">
    <source>
        <dbReference type="Proteomes" id="UP000198287"/>
    </source>
</evidence>
<feature type="compositionally biased region" description="Low complexity" evidence="1">
    <location>
        <begin position="47"/>
        <end position="68"/>
    </location>
</feature>
<reference evidence="3 4" key="1">
    <citation type="submission" date="2015-12" db="EMBL/GenBank/DDBJ databases">
        <title>The genome of Folsomia candida.</title>
        <authorList>
            <person name="Faddeeva A."/>
            <person name="Derks M.F."/>
            <person name="Anvar Y."/>
            <person name="Smit S."/>
            <person name="Van Straalen N."/>
            <person name="Roelofs D."/>
        </authorList>
    </citation>
    <scope>NUCLEOTIDE SEQUENCE [LARGE SCALE GENOMIC DNA]</scope>
    <source>
        <strain evidence="3 4">VU population</strain>
        <tissue evidence="3">Whole body</tissue>
    </source>
</reference>
<dbReference type="EMBL" id="LNIX01000033">
    <property type="protein sequence ID" value="OXA40490.1"/>
    <property type="molecule type" value="Genomic_DNA"/>
</dbReference>
<dbReference type="AlphaFoldDB" id="A0A226D5X1"/>
<evidence type="ECO:0000256" key="2">
    <source>
        <dbReference type="SAM" id="SignalP"/>
    </source>
</evidence>
<feature type="signal peptide" evidence="2">
    <location>
        <begin position="1"/>
        <end position="31"/>
    </location>
</feature>
<evidence type="ECO:0000256" key="1">
    <source>
        <dbReference type="SAM" id="MobiDB-lite"/>
    </source>
</evidence>
<keyword evidence="4" id="KW-1185">Reference proteome</keyword>
<feature type="compositionally biased region" description="Pro residues" evidence="1">
    <location>
        <begin position="602"/>
        <end position="615"/>
    </location>
</feature>